<evidence type="ECO:0000259" key="4">
    <source>
        <dbReference type="PROSITE" id="PS51161"/>
    </source>
</evidence>
<evidence type="ECO:0000256" key="3">
    <source>
        <dbReference type="PROSITE-ProRule" id="PRU00492"/>
    </source>
</evidence>
<dbReference type="Gene3D" id="3.40.1350.10">
    <property type="match status" value="1"/>
</dbReference>
<evidence type="ECO:0000256" key="2">
    <source>
        <dbReference type="ARBA" id="ARBA00022840"/>
    </source>
</evidence>
<dbReference type="Pfam" id="PF22357">
    <property type="entry name" value="AF1548-like_C"/>
    <property type="match status" value="1"/>
</dbReference>
<gene>
    <name evidence="5" type="ORF">A2840_02265</name>
</gene>
<reference evidence="5 6" key="1">
    <citation type="journal article" date="2016" name="Nat. Commun.">
        <title>Thousands of microbial genomes shed light on interconnected biogeochemical processes in an aquifer system.</title>
        <authorList>
            <person name="Anantharaman K."/>
            <person name="Brown C.T."/>
            <person name="Hug L.A."/>
            <person name="Sharon I."/>
            <person name="Castelle C.J."/>
            <person name="Probst A.J."/>
            <person name="Thomas B.C."/>
            <person name="Singh A."/>
            <person name="Wilkins M.J."/>
            <person name="Karaoz U."/>
            <person name="Brodie E.L."/>
            <person name="Williams K.H."/>
            <person name="Hubbard S.S."/>
            <person name="Banfield J.F."/>
        </authorList>
    </citation>
    <scope>NUCLEOTIDE SEQUENCE [LARGE SCALE GENOMIC DNA]</scope>
</reference>
<name>A0A1G1Y758_9BACT</name>
<dbReference type="AlphaFoldDB" id="A0A1G1Y758"/>
<dbReference type="SUPFAM" id="SSF52980">
    <property type="entry name" value="Restriction endonuclease-like"/>
    <property type="match status" value="1"/>
</dbReference>
<dbReference type="PROSITE" id="PS51161">
    <property type="entry name" value="ATP_CONE"/>
    <property type="match status" value="1"/>
</dbReference>
<dbReference type="InterPro" id="IPR054374">
    <property type="entry name" value="AF1548-like_C"/>
</dbReference>
<dbReference type="EMBL" id="MHIG01000003">
    <property type="protein sequence ID" value="OGY48162.1"/>
    <property type="molecule type" value="Genomic_DNA"/>
</dbReference>
<dbReference type="CDD" id="cd22308">
    <property type="entry name" value="Af1548-like"/>
    <property type="match status" value="1"/>
</dbReference>
<proteinExistence type="predicted"/>
<feature type="domain" description="ATP-cone" evidence="4">
    <location>
        <begin position="4"/>
        <end position="85"/>
    </location>
</feature>
<dbReference type="Pfam" id="PF03477">
    <property type="entry name" value="ATP-cone"/>
    <property type="match status" value="1"/>
</dbReference>
<comment type="caution">
    <text evidence="5">The sequence shown here is derived from an EMBL/GenBank/DDBJ whole genome shotgun (WGS) entry which is preliminary data.</text>
</comment>
<evidence type="ECO:0000313" key="6">
    <source>
        <dbReference type="Proteomes" id="UP000178385"/>
    </source>
</evidence>
<evidence type="ECO:0000313" key="5">
    <source>
        <dbReference type="EMBL" id="OGY48162.1"/>
    </source>
</evidence>
<protein>
    <recommendedName>
        <fullName evidence="4">ATP-cone domain-containing protein</fullName>
    </recommendedName>
</protein>
<dbReference type="Proteomes" id="UP000178385">
    <property type="component" value="Unassembled WGS sequence"/>
</dbReference>
<dbReference type="GO" id="GO:0005524">
    <property type="term" value="F:ATP binding"/>
    <property type="evidence" value="ECO:0007669"/>
    <property type="project" value="UniProtKB-UniRule"/>
</dbReference>
<organism evidence="5 6">
    <name type="scientific">Candidatus Buchananbacteria bacterium RIFCSPHIGHO2_01_FULL_47_11b</name>
    <dbReference type="NCBI Taxonomy" id="1797537"/>
    <lineage>
        <taxon>Bacteria</taxon>
        <taxon>Candidatus Buchananiibacteriota</taxon>
    </lineage>
</organism>
<accession>A0A1G1Y758</accession>
<keyword evidence="1 3" id="KW-0547">Nucleotide-binding</keyword>
<sequence length="286" mass="32368">MKKIFVTKESGDREVFSVAKLRASLKKSGARRQQIEEVLNQITSHIRPGMRTSEIYRLSFQLLKSLGKPYAARYSLKRAIMSLGPSGFPFEKYLAAILTENGYRTHTNQIFEGRCITHEVDVVAEIPDKNIHAIIEAKFHNRPGHKTGSKDAMYSHARFIDINESWVAKRKRGAKPAKGELQSWLMTNTKVTSQARQYAECVGMQIISWTYPHGNSLQDLIETKGLYPVTALTTLSKRQKDDLLRIGVVLCKDIVQDAKILKRLRLSPASRNRLIDEIQTLCGGIV</sequence>
<dbReference type="GO" id="GO:0003676">
    <property type="term" value="F:nucleic acid binding"/>
    <property type="evidence" value="ECO:0007669"/>
    <property type="project" value="InterPro"/>
</dbReference>
<dbReference type="InterPro" id="IPR011335">
    <property type="entry name" value="Restrct_endonuc-II-like"/>
</dbReference>
<evidence type="ECO:0000256" key="1">
    <source>
        <dbReference type="ARBA" id="ARBA00022741"/>
    </source>
</evidence>
<keyword evidence="2 3" id="KW-0067">ATP-binding</keyword>
<dbReference type="InterPro" id="IPR005144">
    <property type="entry name" value="ATP-cone_dom"/>
</dbReference>
<dbReference type="InterPro" id="IPR011856">
    <property type="entry name" value="tRNA_endonuc-like_dom_sf"/>
</dbReference>